<dbReference type="RefSeq" id="WP_144263699.1">
    <property type="nucleotide sequence ID" value="NZ_QMDX01000037.1"/>
</dbReference>
<feature type="domain" description="Right handed beta helix" evidence="4">
    <location>
        <begin position="414"/>
        <end position="538"/>
    </location>
</feature>
<dbReference type="OrthoDB" id="253177at2157"/>
<comment type="caution">
    <text evidence="5">The sequence shown here is derived from an EMBL/GenBank/DDBJ whole genome shotgun (WGS) entry which is preliminary data.</text>
</comment>
<proteinExistence type="predicted"/>
<dbReference type="Gene3D" id="2.160.20.10">
    <property type="entry name" value="Single-stranded right-handed beta-helix, Pectin lyase-like"/>
    <property type="match status" value="2"/>
</dbReference>
<dbReference type="PANTHER" id="PTHR22990:SF15">
    <property type="entry name" value="F-BOX ONLY PROTEIN 10"/>
    <property type="match status" value="1"/>
</dbReference>
<evidence type="ECO:0000256" key="1">
    <source>
        <dbReference type="ARBA" id="ARBA00022737"/>
    </source>
</evidence>
<evidence type="ECO:0000313" key="6">
    <source>
        <dbReference type="Proteomes" id="UP000319894"/>
    </source>
</evidence>
<dbReference type="InterPro" id="IPR006626">
    <property type="entry name" value="PbH1"/>
</dbReference>
<feature type="transmembrane region" description="Helical" evidence="3">
    <location>
        <begin position="1028"/>
        <end position="1049"/>
    </location>
</feature>
<dbReference type="InterPro" id="IPR051550">
    <property type="entry name" value="SCF-Subunits/Alg-Epimerases"/>
</dbReference>
<dbReference type="InterPro" id="IPR039448">
    <property type="entry name" value="Beta_helix"/>
</dbReference>
<keyword evidence="3" id="KW-1133">Transmembrane helix</keyword>
<organism evidence="5 6">
    <name type="scientific">Haloglomus irregulare</name>
    <dbReference type="NCBI Taxonomy" id="2234134"/>
    <lineage>
        <taxon>Archaea</taxon>
        <taxon>Methanobacteriati</taxon>
        <taxon>Methanobacteriota</taxon>
        <taxon>Stenosarchaea group</taxon>
        <taxon>Halobacteria</taxon>
        <taxon>Halobacteriales</taxon>
        <taxon>Natronomonadaceae</taxon>
        <taxon>Haloglomus</taxon>
    </lineage>
</organism>
<evidence type="ECO:0000259" key="4">
    <source>
        <dbReference type="Pfam" id="PF13229"/>
    </source>
</evidence>
<evidence type="ECO:0000256" key="3">
    <source>
        <dbReference type="SAM" id="Phobius"/>
    </source>
</evidence>
<dbReference type="SUPFAM" id="SSF51126">
    <property type="entry name" value="Pectin lyase-like"/>
    <property type="match status" value="1"/>
</dbReference>
<dbReference type="InterPro" id="IPR012334">
    <property type="entry name" value="Pectin_lyas_fold"/>
</dbReference>
<dbReference type="Proteomes" id="UP000319894">
    <property type="component" value="Unassembled WGS sequence"/>
</dbReference>
<keyword evidence="1" id="KW-0677">Repeat</keyword>
<evidence type="ECO:0000313" key="5">
    <source>
        <dbReference type="EMBL" id="TSD08578.1"/>
    </source>
</evidence>
<gene>
    <name evidence="5" type="ORF">DP107_19190</name>
</gene>
<feature type="region of interest" description="Disordered" evidence="2">
    <location>
        <begin position="914"/>
        <end position="958"/>
    </location>
</feature>
<feature type="transmembrane region" description="Helical" evidence="3">
    <location>
        <begin position="1005"/>
        <end position="1022"/>
    </location>
</feature>
<keyword evidence="3" id="KW-0472">Membrane</keyword>
<evidence type="ECO:0000256" key="2">
    <source>
        <dbReference type="SAM" id="MobiDB-lite"/>
    </source>
</evidence>
<keyword evidence="3" id="KW-0812">Transmembrane</keyword>
<sequence length="1053" mass="110940">MTDTWGRLRKIVTACATIILFVSATAPAAGGTVTDSEVTFVESDLTADTTWTKGDGPYRIIQDIEIKPGAALTIEPGTRVEIAEDVTVTISGSLQTNGIKGRPVDITRSEGATAEHRWQTLRYNGTTGSVLELQHTTLEGGNTGVTVASGSGRVRVVDSTVQEFTTAGLAVAGTGTTPSIAVQRSTFRAINGHAIRVDPGAGTVDRVSLRATPSSVGEAAKHTLRLETSVGVSLDSIRLSYDSDGSVASVDPESINRIGVDKNRDGSIDQSFKQAVTAVSSTDSQLEISLSESVKLPRDGRLIVDYDDTVNPTTQGVYPVEVQFCDDGRQRLATGVEAALVVGNVVSPYDSPVKPDPPTDAGVDPDQPTTQVRDLTVRGGRFTGISGAGVFVATDRIWQLRVAQAQMGGVSASAISVRADQSESYFRRNELSSGENGIRVVGGSKTSVTATDNRIQNARTGIRLRQTGRVSLRRNTLTNNRVHGVGIDTDSREIRIDARNNSIINNGRNGIAVSGWRVSSGQVRGNEISRNAETGIAIQTDDWTRGLAVRDNTLADNGGHGLQLQSNLVVYGVSVTGNQFTNNAGAGLVVSSPITHRANLSVANNVVAANAYGIVLRGVFGTTVRNNDIVFNTNRFAEPVLLPNVRAGTGIYVAEGAAGAIIDAGDSEVPLDYTDTPDLPTDPRGGIVADPDGSPQFSGVPIDDQLVAVLRNNDTAFRQSVEVAALRLRSASRDIPTGIQIPKTNSKSVSYRVADNGIYGQERGLTVDMEPLVTANTNTLVLTQPTRTVDAESNYWGSPEGPYHSSILPEGEGNAVVTSHGWIDFIPFHAEPTVPEYARPTAAIDHPSNPVPGTEVRVAGIRSTSAQGGVARYRFQIDGDRRPATDRAVARFDMPNRSVAATLTVEDSIGIDSAPVTARIQPGTPTPTVQTPTPTTPPATATPETTEPSTASTSTSQPAPTLFESLISLPGLAGGLCYLLALMFGVHSVWVTVTGRSLLIKGLRVQQFAGAGVLIWIVGGILGEDLLLAIGLTGAALWAGLTGAAYVIVRAMR</sequence>
<dbReference type="InterPro" id="IPR011050">
    <property type="entry name" value="Pectin_lyase_fold/virulence"/>
</dbReference>
<name>A0A554MTW9_9EURY</name>
<dbReference type="SMART" id="SM00710">
    <property type="entry name" value="PbH1"/>
    <property type="match status" value="13"/>
</dbReference>
<dbReference type="AlphaFoldDB" id="A0A554MTW9"/>
<dbReference type="InParanoid" id="A0A554MTW9"/>
<feature type="transmembrane region" description="Helical" evidence="3">
    <location>
        <begin position="972"/>
        <end position="993"/>
    </location>
</feature>
<protein>
    <submittedName>
        <fullName evidence="5">Right-handed parallel beta-helix repeat-containing protein</fullName>
    </submittedName>
</protein>
<dbReference type="EMBL" id="QMDX01000037">
    <property type="protein sequence ID" value="TSD08578.1"/>
    <property type="molecule type" value="Genomic_DNA"/>
</dbReference>
<keyword evidence="6" id="KW-1185">Reference proteome</keyword>
<reference evidence="5 6" key="1">
    <citation type="submission" date="2018-06" db="EMBL/GenBank/DDBJ databases">
        <title>Natronomonas sp. F16-60 a new haloarchaeon isolated from a solar saltern of Isla Cristina, Huelva, Spain.</title>
        <authorList>
            <person name="Duran-Viseras A."/>
            <person name="Sanchez-Porro C."/>
            <person name="Ventosa A."/>
        </authorList>
    </citation>
    <scope>NUCLEOTIDE SEQUENCE [LARGE SCALE GENOMIC DNA]</scope>
    <source>
        <strain evidence="5 6">F16-60</strain>
    </source>
</reference>
<dbReference type="Pfam" id="PF13229">
    <property type="entry name" value="Beta_helix"/>
    <property type="match status" value="1"/>
</dbReference>
<feature type="compositionally biased region" description="Low complexity" evidence="2">
    <location>
        <begin position="926"/>
        <end position="958"/>
    </location>
</feature>
<accession>A0A554MTW9</accession>
<feature type="region of interest" description="Disordered" evidence="2">
    <location>
        <begin position="349"/>
        <end position="368"/>
    </location>
</feature>
<dbReference type="PANTHER" id="PTHR22990">
    <property type="entry name" value="F-BOX ONLY PROTEIN"/>
    <property type="match status" value="1"/>
</dbReference>